<name>A0A1E3B5L5_ASPCR</name>
<dbReference type="InterPro" id="IPR040459">
    <property type="entry name" value="MJ1316"/>
</dbReference>
<accession>A0A1E3B5L5</accession>
<dbReference type="OrthoDB" id="10263155at2759"/>
<keyword evidence="4" id="KW-1185">Reference proteome</keyword>
<dbReference type="VEuPathDB" id="FungiDB:SI65_08236"/>
<dbReference type="EMBL" id="JXNT01000012">
    <property type="protein sequence ID" value="ODM16237.1"/>
    <property type="molecule type" value="Genomic_DNA"/>
</dbReference>
<dbReference type="PANTHER" id="PTHR46729:SF1">
    <property type="entry name" value="LEUKOCYTE RECEPTOR CLUSTER MEMBER 9"/>
    <property type="match status" value="1"/>
</dbReference>
<dbReference type="STRING" id="573508.A0A1E3B5L5"/>
<feature type="compositionally biased region" description="Basic and acidic residues" evidence="1">
    <location>
        <begin position="10"/>
        <end position="22"/>
    </location>
</feature>
<feature type="domain" description="MJ1316 RNA cyclic group end recognition" evidence="2">
    <location>
        <begin position="74"/>
        <end position="144"/>
    </location>
</feature>
<proteinExistence type="predicted"/>
<feature type="region of interest" description="Disordered" evidence="1">
    <location>
        <begin position="1"/>
        <end position="74"/>
    </location>
</feature>
<dbReference type="Pfam" id="PF04457">
    <property type="entry name" value="MJ1316"/>
    <property type="match status" value="1"/>
</dbReference>
<reference evidence="3 4" key="1">
    <citation type="journal article" date="2016" name="BMC Genomics">
        <title>Comparative genomic and transcriptomic analyses of the Fuzhuan brick tea-fermentation fungus Aspergillus cristatus.</title>
        <authorList>
            <person name="Ge Y."/>
            <person name="Wang Y."/>
            <person name="Liu Y."/>
            <person name="Tan Y."/>
            <person name="Ren X."/>
            <person name="Zhang X."/>
            <person name="Hyde K.D."/>
            <person name="Liu Y."/>
            <person name="Liu Z."/>
        </authorList>
    </citation>
    <scope>NUCLEOTIDE SEQUENCE [LARGE SCALE GENOMIC DNA]</scope>
    <source>
        <strain evidence="3 4">GZAAS20.1005</strain>
    </source>
</reference>
<feature type="compositionally biased region" description="Basic and acidic residues" evidence="1">
    <location>
        <begin position="55"/>
        <end position="74"/>
    </location>
</feature>
<protein>
    <recommendedName>
        <fullName evidence="2">MJ1316 RNA cyclic group end recognition domain-containing protein</fullName>
    </recommendedName>
</protein>
<feature type="compositionally biased region" description="Polar residues" evidence="1">
    <location>
        <begin position="23"/>
        <end position="40"/>
    </location>
</feature>
<evidence type="ECO:0000259" key="2">
    <source>
        <dbReference type="Pfam" id="PF04457"/>
    </source>
</evidence>
<dbReference type="InterPro" id="IPR042653">
    <property type="entry name" value="Leng9"/>
</dbReference>
<dbReference type="AlphaFoldDB" id="A0A1E3B5L5"/>
<comment type="caution">
    <text evidence="3">The sequence shown here is derived from an EMBL/GenBank/DDBJ whole genome shotgun (WGS) entry which is preliminary data.</text>
</comment>
<dbReference type="Proteomes" id="UP000094569">
    <property type="component" value="Unassembled WGS sequence"/>
</dbReference>
<evidence type="ECO:0000313" key="3">
    <source>
        <dbReference type="EMBL" id="ODM16237.1"/>
    </source>
</evidence>
<organism evidence="3 4">
    <name type="scientific">Aspergillus cristatus</name>
    <name type="common">Chinese Fuzhuan brick tea-fermentation fungus</name>
    <name type="synonym">Eurotium cristatum</name>
    <dbReference type="NCBI Taxonomy" id="573508"/>
    <lineage>
        <taxon>Eukaryota</taxon>
        <taxon>Fungi</taxon>
        <taxon>Dikarya</taxon>
        <taxon>Ascomycota</taxon>
        <taxon>Pezizomycotina</taxon>
        <taxon>Eurotiomycetes</taxon>
        <taxon>Eurotiomycetidae</taxon>
        <taxon>Eurotiales</taxon>
        <taxon>Aspergillaceae</taxon>
        <taxon>Aspergillus</taxon>
        <taxon>Aspergillus subgen. Aspergillus</taxon>
    </lineage>
</organism>
<sequence>MASYAPLTPPEHELCSNEHSNEDNSPTLTPSLHENTSSKQVSREASPAAPETADEVYRSPRSTPKEPESMENRLRPAADVINRIIWDAKFDSEDYIIGYEDRFNGRLEASLGTWKKDLTDEEFIPQHRILYIKRKSDGEIVWDKRRRTDKIFYSGNSAYSWLSFLN</sequence>
<evidence type="ECO:0000256" key="1">
    <source>
        <dbReference type="SAM" id="MobiDB-lite"/>
    </source>
</evidence>
<evidence type="ECO:0000313" key="4">
    <source>
        <dbReference type="Proteomes" id="UP000094569"/>
    </source>
</evidence>
<dbReference type="PANTHER" id="PTHR46729">
    <property type="entry name" value="LEUKOCYTE RECEPTOR CLUSTER MEMBER 9"/>
    <property type="match status" value="1"/>
</dbReference>
<gene>
    <name evidence="3" type="ORF">SI65_08236</name>
</gene>